<dbReference type="InterPro" id="IPR052344">
    <property type="entry name" value="Transposase-related"/>
</dbReference>
<reference evidence="3 4" key="1">
    <citation type="submission" date="2016-10" db="EMBL/GenBank/DDBJ databases">
        <authorList>
            <person name="de Groot N.N."/>
        </authorList>
    </citation>
    <scope>NUCLEOTIDE SEQUENCE [LARGE SCALE GENOMIC DNA]</scope>
    <source>
        <strain evidence="3 4">DSM 22012</strain>
    </source>
</reference>
<proteinExistence type="predicted"/>
<dbReference type="EMBL" id="FNVQ01000009">
    <property type="protein sequence ID" value="SEG88037.1"/>
    <property type="molecule type" value="Genomic_DNA"/>
</dbReference>
<dbReference type="Pfam" id="PF13817">
    <property type="entry name" value="DDE_Tnp_IS66_C"/>
    <property type="match status" value="1"/>
</dbReference>
<sequence>MLHADETPVPMLPPGKKKTHKAYIWAYASTPFSNLNAVIYHFTPGRSGQHAREMLGEWSGKLVCDDYSGYKASFAQGVAEIACMAHARRKFVELEVSGKSQIAGQAVEQIRQSRFKPILDALHQWMQAQRTKIPHGTATAKALDYSLKRWTALTRYLVDGSVPIDNNRVENLIRPWALGRKNWLFAGSLRSGRRAAAIMSLIQSAKLNGHEPYAYLKDVLTRLPKQKASAIDELLPHNWTPVTADKV</sequence>
<evidence type="ECO:0000259" key="2">
    <source>
        <dbReference type="Pfam" id="PF13817"/>
    </source>
</evidence>
<protein>
    <submittedName>
        <fullName evidence="3">IS66 C-terminal element</fullName>
    </submittedName>
</protein>
<name>A0A1H6DRP0_9GAMM</name>
<organism evidence="3 4">
    <name type="scientific">Marinobacterium lutimaris</name>
    <dbReference type="NCBI Taxonomy" id="568106"/>
    <lineage>
        <taxon>Bacteria</taxon>
        <taxon>Pseudomonadati</taxon>
        <taxon>Pseudomonadota</taxon>
        <taxon>Gammaproteobacteria</taxon>
        <taxon>Oceanospirillales</taxon>
        <taxon>Oceanospirillaceae</taxon>
        <taxon>Marinobacterium</taxon>
    </lineage>
</organism>
<dbReference type="PANTHER" id="PTHR33678:SF1">
    <property type="entry name" value="BLL1576 PROTEIN"/>
    <property type="match status" value="1"/>
</dbReference>
<dbReference type="InterPro" id="IPR039552">
    <property type="entry name" value="IS66_C"/>
</dbReference>
<feature type="domain" description="Transposase IS66 central" evidence="1">
    <location>
        <begin position="2"/>
        <end position="112"/>
    </location>
</feature>
<gene>
    <name evidence="3" type="ORF">SAMN05444390_10916</name>
</gene>
<evidence type="ECO:0000313" key="3">
    <source>
        <dbReference type="EMBL" id="SEG88037.1"/>
    </source>
</evidence>
<evidence type="ECO:0000259" key="1">
    <source>
        <dbReference type="Pfam" id="PF03050"/>
    </source>
</evidence>
<dbReference type="PANTHER" id="PTHR33678">
    <property type="entry name" value="BLL1576 PROTEIN"/>
    <property type="match status" value="1"/>
</dbReference>
<dbReference type="Proteomes" id="UP000236745">
    <property type="component" value="Unassembled WGS sequence"/>
</dbReference>
<dbReference type="AlphaFoldDB" id="A0A1H6DRP0"/>
<dbReference type="InterPro" id="IPR004291">
    <property type="entry name" value="Transposase_IS66_central"/>
</dbReference>
<evidence type="ECO:0000313" key="4">
    <source>
        <dbReference type="Proteomes" id="UP000236745"/>
    </source>
</evidence>
<feature type="domain" description="Transposase IS66 C-terminal" evidence="2">
    <location>
        <begin position="200"/>
        <end position="237"/>
    </location>
</feature>
<accession>A0A1H6DRP0</accession>
<keyword evidence="4" id="KW-1185">Reference proteome</keyword>
<dbReference type="Pfam" id="PF03050">
    <property type="entry name" value="DDE_Tnp_IS66"/>
    <property type="match status" value="1"/>
</dbReference>